<name>A0A1V4JHQ9_PATFA</name>
<evidence type="ECO:0000256" key="1">
    <source>
        <dbReference type="SAM" id="MobiDB-lite"/>
    </source>
</evidence>
<dbReference type="Proteomes" id="UP000190648">
    <property type="component" value="Unassembled WGS sequence"/>
</dbReference>
<dbReference type="AlphaFoldDB" id="A0A1V4JHQ9"/>
<evidence type="ECO:0000313" key="2">
    <source>
        <dbReference type="EMBL" id="OPJ71731.1"/>
    </source>
</evidence>
<reference evidence="2 3" key="1">
    <citation type="submission" date="2016-02" db="EMBL/GenBank/DDBJ databases">
        <title>Band-tailed pigeon sequencing and assembly.</title>
        <authorList>
            <person name="Soares A.E."/>
            <person name="Novak B.J."/>
            <person name="Rice E.S."/>
            <person name="O'Connell B."/>
            <person name="Chang D."/>
            <person name="Weber S."/>
            <person name="Shapiro B."/>
        </authorList>
    </citation>
    <scope>NUCLEOTIDE SEQUENCE [LARGE SCALE GENOMIC DNA]</scope>
    <source>
        <strain evidence="2">BTP2013</strain>
        <tissue evidence="2">Blood</tissue>
    </source>
</reference>
<evidence type="ECO:0000313" key="3">
    <source>
        <dbReference type="Proteomes" id="UP000190648"/>
    </source>
</evidence>
<accession>A0A1V4JHQ9</accession>
<feature type="region of interest" description="Disordered" evidence="1">
    <location>
        <begin position="1"/>
        <end position="74"/>
    </location>
</feature>
<proteinExistence type="predicted"/>
<comment type="caution">
    <text evidence="2">The sequence shown here is derived from an EMBL/GenBank/DDBJ whole genome shotgun (WGS) entry which is preliminary data.</text>
</comment>
<protein>
    <submittedName>
        <fullName evidence="2">Uncharacterized protein</fullName>
    </submittedName>
</protein>
<keyword evidence="3" id="KW-1185">Reference proteome</keyword>
<organism evidence="2 3">
    <name type="scientific">Patagioenas fasciata monilis</name>
    <dbReference type="NCBI Taxonomy" id="372326"/>
    <lineage>
        <taxon>Eukaryota</taxon>
        <taxon>Metazoa</taxon>
        <taxon>Chordata</taxon>
        <taxon>Craniata</taxon>
        <taxon>Vertebrata</taxon>
        <taxon>Euteleostomi</taxon>
        <taxon>Archelosauria</taxon>
        <taxon>Archosauria</taxon>
        <taxon>Dinosauria</taxon>
        <taxon>Saurischia</taxon>
        <taxon>Theropoda</taxon>
        <taxon>Coelurosauria</taxon>
        <taxon>Aves</taxon>
        <taxon>Neognathae</taxon>
        <taxon>Neoaves</taxon>
        <taxon>Columbimorphae</taxon>
        <taxon>Columbiformes</taxon>
        <taxon>Columbidae</taxon>
        <taxon>Patagioenas</taxon>
    </lineage>
</organism>
<gene>
    <name evidence="2" type="ORF">AV530_020018</name>
</gene>
<sequence length="74" mass="7758">MRGAPRARTNGLGARAVRGSSRRRREAGSRPGWGEPSEGAARPPHLARVFSAAAAPVPSPGRCSWTDVAPDSPR</sequence>
<dbReference type="EMBL" id="LSYS01007350">
    <property type="protein sequence ID" value="OPJ71731.1"/>
    <property type="molecule type" value="Genomic_DNA"/>
</dbReference>